<accession>A0A9C6U1X3</accession>
<keyword evidence="2" id="KW-1185">Reference proteome</keyword>
<gene>
    <name evidence="3" type="primary">LOC127749913</name>
</gene>
<dbReference type="KEGG" id="foc:127749913"/>
<dbReference type="Gene3D" id="3.90.70.10">
    <property type="entry name" value="Cysteine proteinases"/>
    <property type="match status" value="1"/>
</dbReference>
<organism evidence="2 3">
    <name type="scientific">Frankliniella occidentalis</name>
    <name type="common">Western flower thrips</name>
    <name type="synonym">Euthrips occidentalis</name>
    <dbReference type="NCBI Taxonomy" id="133901"/>
    <lineage>
        <taxon>Eukaryota</taxon>
        <taxon>Metazoa</taxon>
        <taxon>Ecdysozoa</taxon>
        <taxon>Arthropoda</taxon>
        <taxon>Hexapoda</taxon>
        <taxon>Insecta</taxon>
        <taxon>Pterygota</taxon>
        <taxon>Neoptera</taxon>
        <taxon>Paraneoptera</taxon>
        <taxon>Thysanoptera</taxon>
        <taxon>Terebrantia</taxon>
        <taxon>Thripoidea</taxon>
        <taxon>Thripidae</taxon>
        <taxon>Frankliniella</taxon>
    </lineage>
</organism>
<evidence type="ECO:0000259" key="1">
    <source>
        <dbReference type="Pfam" id="PF00443"/>
    </source>
</evidence>
<dbReference type="Proteomes" id="UP000504606">
    <property type="component" value="Unplaced"/>
</dbReference>
<reference evidence="3" key="1">
    <citation type="submission" date="2025-08" db="UniProtKB">
        <authorList>
            <consortium name="RefSeq"/>
        </authorList>
    </citation>
    <scope>IDENTIFICATION</scope>
    <source>
        <tissue evidence="3">Whole organism</tissue>
    </source>
</reference>
<dbReference type="RefSeq" id="XP_052125906.1">
    <property type="nucleotide sequence ID" value="XM_052269946.1"/>
</dbReference>
<dbReference type="SUPFAM" id="SSF54001">
    <property type="entry name" value="Cysteine proteinases"/>
    <property type="match status" value="1"/>
</dbReference>
<protein>
    <submittedName>
        <fullName evidence="3">Ubiquitin carboxyl-terminal hydrolase 17-like protein D</fullName>
    </submittedName>
</protein>
<dbReference type="GeneID" id="127749913"/>
<dbReference type="GO" id="GO:0004843">
    <property type="term" value="F:cysteine-type deubiquitinase activity"/>
    <property type="evidence" value="ECO:0007669"/>
    <property type="project" value="InterPro"/>
</dbReference>
<evidence type="ECO:0000313" key="3">
    <source>
        <dbReference type="RefSeq" id="XP_052125906.1"/>
    </source>
</evidence>
<dbReference type="InterPro" id="IPR001394">
    <property type="entry name" value="Peptidase_C19_UCH"/>
</dbReference>
<sequence length="168" mass="18849">MPNTSAFDIVISILSELHYILAPVKDLEASPVLEIFGGRMETRHKCVSCEMTSVNNELLLCIQLSLSESENLQQVIDEAFRTKTIRCPKCSGKFCNVQKEITEAPMVLLLHVSRVPEWSKEKSFRVSPSIELPNFSHYKILGSVQDENVAIVTCPDNSLVSIANRRVN</sequence>
<evidence type="ECO:0000313" key="2">
    <source>
        <dbReference type="Proteomes" id="UP000504606"/>
    </source>
</evidence>
<feature type="domain" description="Peptidase C19 ubiquitin carboxyl-terminal hydrolase" evidence="1">
    <location>
        <begin position="11"/>
        <end position="133"/>
    </location>
</feature>
<dbReference type="GO" id="GO:0016579">
    <property type="term" value="P:protein deubiquitination"/>
    <property type="evidence" value="ECO:0007669"/>
    <property type="project" value="InterPro"/>
</dbReference>
<dbReference type="AlphaFoldDB" id="A0A9C6U1X3"/>
<dbReference type="InterPro" id="IPR038765">
    <property type="entry name" value="Papain-like_cys_pep_sf"/>
</dbReference>
<name>A0A9C6U1X3_FRAOC</name>
<dbReference type="Pfam" id="PF00443">
    <property type="entry name" value="UCH"/>
    <property type="match status" value="1"/>
</dbReference>
<proteinExistence type="predicted"/>